<dbReference type="InterPro" id="IPR041489">
    <property type="entry name" value="PDZ_6"/>
</dbReference>
<dbReference type="SUPFAM" id="SSF50156">
    <property type="entry name" value="PDZ domain-like"/>
    <property type="match status" value="1"/>
</dbReference>
<evidence type="ECO:0000256" key="1">
    <source>
        <dbReference type="ARBA" id="ARBA00009179"/>
    </source>
</evidence>
<dbReference type="CDD" id="cd07560">
    <property type="entry name" value="Peptidase_S41_CPP"/>
    <property type="match status" value="1"/>
</dbReference>
<dbReference type="GO" id="GO:0008236">
    <property type="term" value="F:serine-type peptidase activity"/>
    <property type="evidence" value="ECO:0007669"/>
    <property type="project" value="UniProtKB-KW"/>
</dbReference>
<dbReference type="Gene3D" id="2.30.42.10">
    <property type="match status" value="1"/>
</dbReference>
<dbReference type="AlphaFoldDB" id="A0A9D9DIY2"/>
<dbReference type="EMBL" id="JADINB010000043">
    <property type="protein sequence ID" value="MBO8428672.1"/>
    <property type="molecule type" value="Genomic_DNA"/>
</dbReference>
<dbReference type="GO" id="GO:0004175">
    <property type="term" value="F:endopeptidase activity"/>
    <property type="evidence" value="ECO:0007669"/>
    <property type="project" value="TreeGrafter"/>
</dbReference>
<dbReference type="InterPro" id="IPR036034">
    <property type="entry name" value="PDZ_sf"/>
</dbReference>
<dbReference type="Pfam" id="PF03572">
    <property type="entry name" value="Peptidase_S41"/>
    <property type="match status" value="1"/>
</dbReference>
<evidence type="ECO:0000256" key="5">
    <source>
        <dbReference type="RuleBase" id="RU004404"/>
    </source>
</evidence>
<feature type="signal peptide" evidence="6">
    <location>
        <begin position="1"/>
        <end position="24"/>
    </location>
</feature>
<evidence type="ECO:0000259" key="7">
    <source>
        <dbReference type="PROSITE" id="PS50106"/>
    </source>
</evidence>
<dbReference type="CDD" id="cd06782">
    <property type="entry name" value="cpPDZ_CPP-like"/>
    <property type="match status" value="1"/>
</dbReference>
<dbReference type="InterPro" id="IPR001478">
    <property type="entry name" value="PDZ"/>
</dbReference>
<name>A0A9D9DIY2_9BACT</name>
<dbReference type="PANTHER" id="PTHR32060:SF30">
    <property type="entry name" value="CARBOXY-TERMINAL PROCESSING PROTEASE CTPA"/>
    <property type="match status" value="1"/>
</dbReference>
<dbReference type="GO" id="GO:0006508">
    <property type="term" value="P:proteolysis"/>
    <property type="evidence" value="ECO:0007669"/>
    <property type="project" value="UniProtKB-KW"/>
</dbReference>
<evidence type="ECO:0000256" key="2">
    <source>
        <dbReference type="ARBA" id="ARBA00022670"/>
    </source>
</evidence>
<dbReference type="SMART" id="SM00228">
    <property type="entry name" value="PDZ"/>
    <property type="match status" value="1"/>
</dbReference>
<protein>
    <submittedName>
        <fullName evidence="8">S41 family peptidase</fullName>
    </submittedName>
</protein>
<dbReference type="Gene3D" id="3.30.750.44">
    <property type="match status" value="1"/>
</dbReference>
<evidence type="ECO:0000256" key="6">
    <source>
        <dbReference type="SAM" id="SignalP"/>
    </source>
</evidence>
<evidence type="ECO:0000313" key="8">
    <source>
        <dbReference type="EMBL" id="MBO8428672.1"/>
    </source>
</evidence>
<dbReference type="InterPro" id="IPR029045">
    <property type="entry name" value="ClpP/crotonase-like_dom_sf"/>
</dbReference>
<evidence type="ECO:0000256" key="3">
    <source>
        <dbReference type="ARBA" id="ARBA00022801"/>
    </source>
</evidence>
<proteinExistence type="inferred from homology"/>
<accession>A0A9D9DIY2</accession>
<feature type="chain" id="PRO_5038449297" evidence="6">
    <location>
        <begin position="25"/>
        <end position="541"/>
    </location>
</feature>
<keyword evidence="4 5" id="KW-0720">Serine protease</keyword>
<dbReference type="Pfam" id="PF17820">
    <property type="entry name" value="PDZ_6"/>
    <property type="match status" value="1"/>
</dbReference>
<dbReference type="GO" id="GO:0030288">
    <property type="term" value="C:outer membrane-bounded periplasmic space"/>
    <property type="evidence" value="ECO:0007669"/>
    <property type="project" value="TreeGrafter"/>
</dbReference>
<dbReference type="InterPro" id="IPR005151">
    <property type="entry name" value="Tail-specific_protease"/>
</dbReference>
<gene>
    <name evidence="8" type="ORF">IAC68_01910</name>
</gene>
<evidence type="ECO:0000313" key="9">
    <source>
        <dbReference type="Proteomes" id="UP000823635"/>
    </source>
</evidence>
<organism evidence="8 9">
    <name type="scientific">Candidatus Egerieousia excrementavium</name>
    <dbReference type="NCBI Taxonomy" id="2840778"/>
    <lineage>
        <taxon>Bacteria</taxon>
        <taxon>Pseudomonadati</taxon>
        <taxon>Bacteroidota</taxon>
        <taxon>Bacteroidia</taxon>
        <taxon>Bacteroidales</taxon>
        <taxon>Candidatus Egerieousia</taxon>
    </lineage>
</organism>
<dbReference type="PANTHER" id="PTHR32060">
    <property type="entry name" value="TAIL-SPECIFIC PROTEASE"/>
    <property type="match status" value="1"/>
</dbReference>
<reference evidence="8" key="2">
    <citation type="journal article" date="2021" name="PeerJ">
        <title>Extensive microbial diversity within the chicken gut microbiome revealed by metagenomics and culture.</title>
        <authorList>
            <person name="Gilroy R."/>
            <person name="Ravi A."/>
            <person name="Getino M."/>
            <person name="Pursley I."/>
            <person name="Horton D.L."/>
            <person name="Alikhan N.F."/>
            <person name="Baker D."/>
            <person name="Gharbi K."/>
            <person name="Hall N."/>
            <person name="Watson M."/>
            <person name="Adriaenssens E.M."/>
            <person name="Foster-Nyarko E."/>
            <person name="Jarju S."/>
            <person name="Secka A."/>
            <person name="Antonio M."/>
            <person name="Oren A."/>
            <person name="Chaudhuri R.R."/>
            <person name="La Ragione R."/>
            <person name="Hildebrand F."/>
            <person name="Pallen M.J."/>
        </authorList>
    </citation>
    <scope>NUCLEOTIDE SEQUENCE</scope>
    <source>
        <strain evidence="8">15467</strain>
    </source>
</reference>
<dbReference type="Gene3D" id="3.90.226.10">
    <property type="entry name" value="2-enoyl-CoA Hydratase, Chain A, domain 1"/>
    <property type="match status" value="1"/>
</dbReference>
<dbReference type="SUPFAM" id="SSF52096">
    <property type="entry name" value="ClpP/crotonase"/>
    <property type="match status" value="1"/>
</dbReference>
<feature type="domain" description="PDZ" evidence="7">
    <location>
        <begin position="89"/>
        <end position="139"/>
    </location>
</feature>
<dbReference type="SMART" id="SM00245">
    <property type="entry name" value="TSPc"/>
    <property type="match status" value="1"/>
</dbReference>
<dbReference type="PROSITE" id="PS50106">
    <property type="entry name" value="PDZ"/>
    <property type="match status" value="1"/>
</dbReference>
<keyword evidence="2 5" id="KW-0645">Protease</keyword>
<comment type="similarity">
    <text evidence="1 5">Belongs to the peptidase S41A family.</text>
</comment>
<comment type="caution">
    <text evidence="8">The sequence shown here is derived from an EMBL/GenBank/DDBJ whole genome shotgun (WGS) entry which is preliminary data.</text>
</comment>
<evidence type="ECO:0000256" key="4">
    <source>
        <dbReference type="ARBA" id="ARBA00022825"/>
    </source>
</evidence>
<dbReference type="InterPro" id="IPR004447">
    <property type="entry name" value="Peptidase_S41A"/>
</dbReference>
<sequence>MKRIVTLLHASVFLILLAAISGNAAMQEDNRNFYRLNQALYDISNFYLDTVNQTELTDKAIAAMVAALDPHSTYIPADQVKEMNEPLVGNFEGIGIEFAIINDTLTVQSVIPGGPSERVGIRSGDKIVSVDGETIAGTSLTIPRVHKYLRGQKGSKVLVGVIRRGEDHMQEFLITRDKIPLNSVDAAYETEDGIHYVKLGRFSASSYREIITALFSVEKVPEGVILDLRGNGGGYLIAALQIANEFLERGNLILYTEGRNAPMMREYANGRGRLQNVPVAVLIDENSASASEIVSGALQDWDRGVIIGRRSFGKGLVQRQFDLLDGSQLRLTVARYHTPSGRVIQSPYKEGEALEYYKAFYDRFASGEYMDKDSISFPDSLKYSTLRLKRTVYGGGGIMPDIFVPADTSYYSPFYRDVLRKGVLVDFVNGYTDRMRETIMESYADSLSFMEQFEVDEALWGEFVAYAASRECKYLQERDSVSADKLSEFIKGLIIRNMYGMNSYFIYMNRSDEEVLRALEILRSHQVYGLSGQDALSDAES</sequence>
<dbReference type="NCBIfam" id="TIGR00225">
    <property type="entry name" value="prc"/>
    <property type="match status" value="1"/>
</dbReference>
<dbReference type="GO" id="GO:0007165">
    <property type="term" value="P:signal transduction"/>
    <property type="evidence" value="ECO:0007669"/>
    <property type="project" value="TreeGrafter"/>
</dbReference>
<keyword evidence="3 5" id="KW-0378">Hydrolase</keyword>
<keyword evidence="6" id="KW-0732">Signal</keyword>
<reference evidence="8" key="1">
    <citation type="submission" date="2020-10" db="EMBL/GenBank/DDBJ databases">
        <authorList>
            <person name="Gilroy R."/>
        </authorList>
    </citation>
    <scope>NUCLEOTIDE SEQUENCE</scope>
    <source>
        <strain evidence="8">15467</strain>
    </source>
</reference>
<dbReference type="Proteomes" id="UP000823635">
    <property type="component" value="Unassembled WGS sequence"/>
</dbReference>